<evidence type="ECO:0000313" key="1">
    <source>
        <dbReference type="EMBL" id="KAK9011425.1"/>
    </source>
</evidence>
<comment type="caution">
    <text evidence="1">The sequence shown here is derived from an EMBL/GenBank/DDBJ whole genome shotgun (WGS) entry which is preliminary data.</text>
</comment>
<accession>A0ABR2REP9</accession>
<organism evidence="1 2">
    <name type="scientific">Hibiscus sabdariffa</name>
    <name type="common">roselle</name>
    <dbReference type="NCBI Taxonomy" id="183260"/>
    <lineage>
        <taxon>Eukaryota</taxon>
        <taxon>Viridiplantae</taxon>
        <taxon>Streptophyta</taxon>
        <taxon>Embryophyta</taxon>
        <taxon>Tracheophyta</taxon>
        <taxon>Spermatophyta</taxon>
        <taxon>Magnoliopsida</taxon>
        <taxon>eudicotyledons</taxon>
        <taxon>Gunneridae</taxon>
        <taxon>Pentapetalae</taxon>
        <taxon>rosids</taxon>
        <taxon>malvids</taxon>
        <taxon>Malvales</taxon>
        <taxon>Malvaceae</taxon>
        <taxon>Malvoideae</taxon>
        <taxon>Hibiscus</taxon>
    </lineage>
</organism>
<evidence type="ECO:0000313" key="2">
    <source>
        <dbReference type="Proteomes" id="UP001396334"/>
    </source>
</evidence>
<dbReference type="Proteomes" id="UP001396334">
    <property type="component" value="Unassembled WGS sequence"/>
</dbReference>
<sequence length="134" mass="14273">MPEFQSSCFPILEGSQVHMHAANSPIATILEEGSPVHMSVANSPVATVLEEGSQAQIPVANSPIVAGNPPIATVPLPKVVDNSGFPTYSHSEVDVPLEFVPTEDIADDLLTPGSHRESVIESHLQGMLIMLHQF</sequence>
<reference evidence="1 2" key="1">
    <citation type="journal article" date="2024" name="G3 (Bethesda)">
        <title>Genome assembly of Hibiscus sabdariffa L. provides insights into metabolisms of medicinal natural products.</title>
        <authorList>
            <person name="Kim T."/>
        </authorList>
    </citation>
    <scope>NUCLEOTIDE SEQUENCE [LARGE SCALE GENOMIC DNA]</scope>
    <source>
        <strain evidence="1">TK-2024</strain>
        <tissue evidence="1">Old leaves</tissue>
    </source>
</reference>
<keyword evidence="2" id="KW-1185">Reference proteome</keyword>
<gene>
    <name evidence="1" type="ORF">V6N11_044276</name>
</gene>
<name>A0ABR2REP9_9ROSI</name>
<dbReference type="EMBL" id="JBBPBN010000023">
    <property type="protein sequence ID" value="KAK9011425.1"/>
    <property type="molecule type" value="Genomic_DNA"/>
</dbReference>
<protein>
    <submittedName>
        <fullName evidence="1">Uncharacterized protein</fullName>
    </submittedName>
</protein>
<proteinExistence type="predicted"/>